<evidence type="ECO:0000313" key="3">
    <source>
        <dbReference type="Proteomes" id="UP000054937"/>
    </source>
</evidence>
<evidence type="ECO:0000256" key="1">
    <source>
        <dbReference type="SAM" id="Coils"/>
    </source>
</evidence>
<accession>A0A0V0R6N2</accession>
<dbReference type="InParanoid" id="A0A0V0R6N2"/>
<comment type="caution">
    <text evidence="2">The sequence shown here is derived from an EMBL/GenBank/DDBJ whole genome shotgun (WGS) entry which is preliminary data.</text>
</comment>
<keyword evidence="1" id="KW-0175">Coiled coil</keyword>
<reference evidence="2 3" key="1">
    <citation type="journal article" date="2015" name="Sci. Rep.">
        <title>Genome of the facultative scuticociliatosis pathogen Pseudocohnilembus persalinus provides insight into its virulence through horizontal gene transfer.</title>
        <authorList>
            <person name="Xiong J."/>
            <person name="Wang G."/>
            <person name="Cheng J."/>
            <person name="Tian M."/>
            <person name="Pan X."/>
            <person name="Warren A."/>
            <person name="Jiang C."/>
            <person name="Yuan D."/>
            <person name="Miao W."/>
        </authorList>
    </citation>
    <scope>NUCLEOTIDE SEQUENCE [LARGE SCALE GENOMIC DNA]</scope>
    <source>
        <strain evidence="2">36N120E</strain>
    </source>
</reference>
<name>A0A0V0R6N2_PSEPJ</name>
<evidence type="ECO:0000313" key="2">
    <source>
        <dbReference type="EMBL" id="KRX10016.1"/>
    </source>
</evidence>
<dbReference type="AlphaFoldDB" id="A0A0V0R6N2"/>
<dbReference type="EMBL" id="LDAU01000040">
    <property type="protein sequence ID" value="KRX10016.1"/>
    <property type="molecule type" value="Genomic_DNA"/>
</dbReference>
<feature type="coiled-coil region" evidence="1">
    <location>
        <begin position="60"/>
        <end position="94"/>
    </location>
</feature>
<gene>
    <name evidence="2" type="ORF">PPERSA_08419</name>
</gene>
<protein>
    <submittedName>
        <fullName evidence="2">Uncharacterized protein</fullName>
    </submittedName>
</protein>
<sequence>MKNEGKILKTYQDEIHDKFLRIQEFQNQIKEKQFEQDELLLTKCNKYDLFNLNQENDRNIQTIHDNYKQLKNLFQNIEKNFQQLKNENKIAVQNIGKEVSEKAENILWKSMKDNFVSTEYLETKLREKINVEYFKTQFKDKTDIAFTQALYEFSTEITSIQSGIVQSINDQQN</sequence>
<organism evidence="2 3">
    <name type="scientific">Pseudocohnilembus persalinus</name>
    <name type="common">Ciliate</name>
    <dbReference type="NCBI Taxonomy" id="266149"/>
    <lineage>
        <taxon>Eukaryota</taxon>
        <taxon>Sar</taxon>
        <taxon>Alveolata</taxon>
        <taxon>Ciliophora</taxon>
        <taxon>Intramacronucleata</taxon>
        <taxon>Oligohymenophorea</taxon>
        <taxon>Scuticociliatia</taxon>
        <taxon>Philasterida</taxon>
        <taxon>Pseudocohnilembidae</taxon>
        <taxon>Pseudocohnilembus</taxon>
    </lineage>
</organism>
<proteinExistence type="predicted"/>
<keyword evidence="3" id="KW-1185">Reference proteome</keyword>
<dbReference type="Proteomes" id="UP000054937">
    <property type="component" value="Unassembled WGS sequence"/>
</dbReference>